<dbReference type="Proteomes" id="UP001149719">
    <property type="component" value="Unassembled WGS sequence"/>
</dbReference>
<organism evidence="1 2">
    <name type="scientific">Marinomonas phaeophyticola</name>
    <dbReference type="NCBI Taxonomy" id="3004091"/>
    <lineage>
        <taxon>Bacteria</taxon>
        <taxon>Pseudomonadati</taxon>
        <taxon>Pseudomonadota</taxon>
        <taxon>Gammaproteobacteria</taxon>
        <taxon>Oceanospirillales</taxon>
        <taxon>Oceanospirillaceae</taxon>
        <taxon>Marinomonas</taxon>
    </lineage>
</organism>
<sequence>MDWEALTDLQLILKDNENAVILVSPAPIFGVKLIEAVQRIFTWFGHPLMVDAENWMAHPGSAYALMNLFRHPKTPHNFIILSGDVHYSFVYDIKLKGRKNSPNIWQITSSGIKNEFPTTLLDWFDRLNRWLYAPWSPLNWFTKRRGMWVSARKPSNASRGERLMNHSGIGLVILNEQGQPTFISQISDPKNPIHFIKHERDKQFE</sequence>
<protein>
    <recommendedName>
        <fullName evidence="3">PhoD-like phosphatase</fullName>
    </recommendedName>
</protein>
<evidence type="ECO:0008006" key="3">
    <source>
        <dbReference type="Google" id="ProtNLM"/>
    </source>
</evidence>
<evidence type="ECO:0000313" key="2">
    <source>
        <dbReference type="Proteomes" id="UP001149719"/>
    </source>
</evidence>
<dbReference type="RefSeq" id="WP_269122924.1">
    <property type="nucleotide sequence ID" value="NZ_JAPUBN010000010.1"/>
</dbReference>
<keyword evidence="2" id="KW-1185">Reference proteome</keyword>
<dbReference type="EMBL" id="JAPUBN010000010">
    <property type="protein sequence ID" value="MCZ2720781.1"/>
    <property type="molecule type" value="Genomic_DNA"/>
</dbReference>
<dbReference type="PANTHER" id="PTHR37031">
    <property type="entry name" value="METALLOPHOSPHATASE BINDING DOMAIN PROTEIN"/>
    <property type="match status" value="1"/>
</dbReference>
<gene>
    <name evidence="1" type="ORF">O1D97_03765</name>
</gene>
<dbReference type="InterPro" id="IPR038607">
    <property type="entry name" value="PhoD-like_sf"/>
</dbReference>
<dbReference type="Gene3D" id="3.60.21.70">
    <property type="entry name" value="PhoD-like phosphatase"/>
    <property type="match status" value="1"/>
</dbReference>
<dbReference type="PANTHER" id="PTHR37031:SF2">
    <property type="entry name" value="PHOD-LIKE PHOSPHATASE METALLOPHOSPHATASE DOMAIN-CONTAINING PROTEIN"/>
    <property type="match status" value="1"/>
</dbReference>
<evidence type="ECO:0000313" key="1">
    <source>
        <dbReference type="EMBL" id="MCZ2720781.1"/>
    </source>
</evidence>
<name>A0ABT4JR73_9GAMM</name>
<reference evidence="1" key="1">
    <citation type="submission" date="2022-12" db="EMBL/GenBank/DDBJ databases">
        <title>Marinomonas 15G1-11 sp. nov, isolated from marine algae.</title>
        <authorList>
            <person name="Butt M."/>
            <person name="Choi D.G."/>
            <person name="Kim J.M."/>
            <person name="Lee J.K."/>
            <person name="Baek J.H."/>
            <person name="Jeon C.O."/>
        </authorList>
    </citation>
    <scope>NUCLEOTIDE SEQUENCE</scope>
    <source>
        <strain evidence="1">15G1-11</strain>
    </source>
</reference>
<accession>A0ABT4JR73</accession>
<proteinExistence type="predicted"/>
<comment type="caution">
    <text evidence="1">The sequence shown here is derived from an EMBL/GenBank/DDBJ whole genome shotgun (WGS) entry which is preliminary data.</text>
</comment>